<comment type="caution">
    <text evidence="3">The sequence shown here is derived from an EMBL/GenBank/DDBJ whole genome shotgun (WGS) entry which is preliminary data.</text>
</comment>
<dbReference type="EMBL" id="JACRSV010000004">
    <property type="protein sequence ID" value="MBC8560750.1"/>
    <property type="molecule type" value="Genomic_DNA"/>
</dbReference>
<accession>A0A926E751</accession>
<dbReference type="Gene3D" id="3.30.450.380">
    <property type="match status" value="1"/>
</dbReference>
<dbReference type="Proteomes" id="UP000610760">
    <property type="component" value="Unassembled WGS sequence"/>
</dbReference>
<name>A0A926E751_9FIRM</name>
<evidence type="ECO:0000259" key="2">
    <source>
        <dbReference type="Pfam" id="PF00437"/>
    </source>
</evidence>
<reference evidence="3" key="1">
    <citation type="submission" date="2020-08" db="EMBL/GenBank/DDBJ databases">
        <title>Genome public.</title>
        <authorList>
            <person name="Liu C."/>
            <person name="Sun Q."/>
        </authorList>
    </citation>
    <scope>NUCLEOTIDE SEQUENCE</scope>
    <source>
        <strain evidence="3">NSJ-33</strain>
    </source>
</reference>
<proteinExistence type="inferred from homology"/>
<dbReference type="PANTHER" id="PTHR30486">
    <property type="entry name" value="TWITCHING MOTILITY PROTEIN PILT"/>
    <property type="match status" value="1"/>
</dbReference>
<gene>
    <name evidence="3" type="ORF">H8710_11815</name>
</gene>
<protein>
    <submittedName>
        <fullName evidence="3">CpaF family protein</fullName>
    </submittedName>
</protein>
<dbReference type="InterPro" id="IPR001482">
    <property type="entry name" value="T2SS/T4SS_dom"/>
</dbReference>
<dbReference type="Pfam" id="PF00437">
    <property type="entry name" value="T2SSE"/>
    <property type="match status" value="1"/>
</dbReference>
<dbReference type="RefSeq" id="WP_249296009.1">
    <property type="nucleotide sequence ID" value="NZ_JACRSV010000004.1"/>
</dbReference>
<dbReference type="Gene3D" id="3.40.50.300">
    <property type="entry name" value="P-loop containing nucleotide triphosphate hydrolases"/>
    <property type="match status" value="1"/>
</dbReference>
<feature type="domain" description="Bacterial type II secretion system protein E" evidence="2">
    <location>
        <begin position="157"/>
        <end position="407"/>
    </location>
</feature>
<dbReference type="InterPro" id="IPR050921">
    <property type="entry name" value="T4SS_GSP_E_ATPase"/>
</dbReference>
<keyword evidence="4" id="KW-1185">Reference proteome</keyword>
<dbReference type="InterPro" id="IPR027417">
    <property type="entry name" value="P-loop_NTPase"/>
</dbReference>
<dbReference type="GO" id="GO:0016887">
    <property type="term" value="F:ATP hydrolysis activity"/>
    <property type="evidence" value="ECO:0007669"/>
    <property type="project" value="InterPro"/>
</dbReference>
<sequence length="451" mass="51058">MTNNMDLFFDTGSNKKEFSEVLSEVQEYLANKYAALITNNPEEQRRQITAYIAKYISDYRLGVEGMTQDELIECLYSEMAEFSFLTKYLYNNEVEEININSWRDIKITYSDGRVAQADEKFQSPQHAVDVIRRLLHKSGMILDQSQPGVVGHLSNKIRITALGTPLTDGEKGVAASIRLINPKKLSRDDFVQYGTATGEMLDFLSAILRYGLSICVTGSTGSGKTTLMSWILSTLPNTKRLFTIENDCREFDLVREDENGNVVNNVVHTVTRYSEDPRQNIDQEKLLEFALTCDPDILCVSEMKSAEAFAAQEAARTGHAVITTTHANSCAATYYRMVTLCTQKYDMGDKTLYNLVTEAFPVIVYVKKLEDNSRRVMEITECEILPDGTRQIHTLYRYHISETAVTDGKIQIKGEFQRVNAISKSLQKRLLENGMPLNLLEEISGRKEEAE</sequence>
<evidence type="ECO:0000256" key="1">
    <source>
        <dbReference type="ARBA" id="ARBA00006611"/>
    </source>
</evidence>
<comment type="similarity">
    <text evidence="1">Belongs to the GSP E family.</text>
</comment>
<dbReference type="AlphaFoldDB" id="A0A926E751"/>
<evidence type="ECO:0000313" key="4">
    <source>
        <dbReference type="Proteomes" id="UP000610760"/>
    </source>
</evidence>
<dbReference type="PANTHER" id="PTHR30486:SF6">
    <property type="entry name" value="TYPE IV PILUS RETRACTATION ATPASE PILT"/>
    <property type="match status" value="1"/>
</dbReference>
<organism evidence="3 4">
    <name type="scientific">Fumia xinanensis</name>
    <dbReference type="NCBI Taxonomy" id="2763659"/>
    <lineage>
        <taxon>Bacteria</taxon>
        <taxon>Bacillati</taxon>
        <taxon>Bacillota</taxon>
        <taxon>Clostridia</taxon>
        <taxon>Eubacteriales</taxon>
        <taxon>Oscillospiraceae</taxon>
        <taxon>Fumia</taxon>
    </lineage>
</organism>
<dbReference type="SUPFAM" id="SSF52540">
    <property type="entry name" value="P-loop containing nucleoside triphosphate hydrolases"/>
    <property type="match status" value="1"/>
</dbReference>
<evidence type="ECO:0000313" key="3">
    <source>
        <dbReference type="EMBL" id="MBC8560750.1"/>
    </source>
</evidence>